<organism evidence="1 2">
    <name type="scientific">Puccinia coronata f. sp. avenae</name>
    <dbReference type="NCBI Taxonomy" id="200324"/>
    <lineage>
        <taxon>Eukaryota</taxon>
        <taxon>Fungi</taxon>
        <taxon>Dikarya</taxon>
        <taxon>Basidiomycota</taxon>
        <taxon>Pucciniomycotina</taxon>
        <taxon>Pucciniomycetes</taxon>
        <taxon>Pucciniales</taxon>
        <taxon>Pucciniaceae</taxon>
        <taxon>Puccinia</taxon>
    </lineage>
</organism>
<proteinExistence type="predicted"/>
<sequence>MVDSLCNRGPEGAAFSNLAITAFWGMTRLAKLTYPSRSGQVPARTKPTVNDVVLYSNVASWPLHRVTTDTAGDTQELNLQPLRSNLCPVQVLRQRITTTSSLPDSLFSLHLATGRTHLKNNAWTTSSWR</sequence>
<name>A0A2N5T7T0_9BASI</name>
<protein>
    <submittedName>
        <fullName evidence="1">Uncharacterized protein</fullName>
    </submittedName>
</protein>
<accession>A0A2N5T7T0</accession>
<evidence type="ECO:0000313" key="1">
    <source>
        <dbReference type="EMBL" id="PLW21520.1"/>
    </source>
</evidence>
<comment type="caution">
    <text evidence="1">The sequence shown here is derived from an EMBL/GenBank/DDBJ whole genome shotgun (WGS) entry which is preliminary data.</text>
</comment>
<evidence type="ECO:0000313" key="2">
    <source>
        <dbReference type="Proteomes" id="UP000235392"/>
    </source>
</evidence>
<dbReference type="Proteomes" id="UP000235392">
    <property type="component" value="Unassembled WGS sequence"/>
</dbReference>
<dbReference type="AlphaFoldDB" id="A0A2N5T7T0"/>
<gene>
    <name evidence="1" type="ORF">PCASD_22221</name>
</gene>
<dbReference type="EMBL" id="PGCI01000684">
    <property type="protein sequence ID" value="PLW21520.1"/>
    <property type="molecule type" value="Genomic_DNA"/>
</dbReference>
<reference evidence="1 2" key="1">
    <citation type="submission" date="2017-11" db="EMBL/GenBank/DDBJ databases">
        <title>De novo assembly and phasing of dikaryotic genomes from two isolates of Puccinia coronata f. sp. avenae, the causal agent of oat crown rust.</title>
        <authorList>
            <person name="Miller M.E."/>
            <person name="Zhang Y."/>
            <person name="Omidvar V."/>
            <person name="Sperschneider J."/>
            <person name="Schwessinger B."/>
            <person name="Raley C."/>
            <person name="Palmer J.M."/>
            <person name="Garnica D."/>
            <person name="Upadhyaya N."/>
            <person name="Rathjen J."/>
            <person name="Taylor J.M."/>
            <person name="Park R.F."/>
            <person name="Dodds P.N."/>
            <person name="Hirsch C.D."/>
            <person name="Kianian S.F."/>
            <person name="Figueroa M."/>
        </authorList>
    </citation>
    <scope>NUCLEOTIDE SEQUENCE [LARGE SCALE GENOMIC DNA]</scope>
    <source>
        <strain evidence="1">12SD80</strain>
    </source>
</reference>